<dbReference type="Pfam" id="PF11085">
    <property type="entry name" value="YqhR"/>
    <property type="match status" value="1"/>
</dbReference>
<keyword evidence="3" id="KW-1185">Reference proteome</keyword>
<keyword evidence="1" id="KW-0812">Transmembrane</keyword>
<protein>
    <recommendedName>
        <fullName evidence="4">YqhR</fullName>
    </recommendedName>
</protein>
<dbReference type="InterPro" id="IPR024563">
    <property type="entry name" value="YqhR"/>
</dbReference>
<dbReference type="Proteomes" id="UP000624041">
    <property type="component" value="Unassembled WGS sequence"/>
</dbReference>
<reference evidence="2" key="2">
    <citation type="submission" date="2020-09" db="EMBL/GenBank/DDBJ databases">
        <authorList>
            <person name="Sun Q."/>
            <person name="Ohkuma M."/>
        </authorList>
    </citation>
    <scope>NUCLEOTIDE SEQUENCE</scope>
    <source>
        <strain evidence="2">JCM 17251</strain>
    </source>
</reference>
<feature type="transmembrane region" description="Helical" evidence="1">
    <location>
        <begin position="65"/>
        <end position="89"/>
    </location>
</feature>
<keyword evidence="1" id="KW-0472">Membrane</keyword>
<dbReference type="RefSeq" id="WP_188858729.1">
    <property type="nucleotide sequence ID" value="NZ_BMOS01000029.1"/>
</dbReference>
<keyword evidence="1" id="KW-1133">Transmembrane helix</keyword>
<organism evidence="2 3">
    <name type="scientific">Oceanobacillus indicireducens</name>
    <dbReference type="NCBI Taxonomy" id="1004261"/>
    <lineage>
        <taxon>Bacteria</taxon>
        <taxon>Bacillati</taxon>
        <taxon>Bacillota</taxon>
        <taxon>Bacilli</taxon>
        <taxon>Bacillales</taxon>
        <taxon>Bacillaceae</taxon>
        <taxon>Oceanobacillus</taxon>
    </lineage>
</organism>
<evidence type="ECO:0000313" key="3">
    <source>
        <dbReference type="Proteomes" id="UP000624041"/>
    </source>
</evidence>
<feature type="transmembrane region" description="Helical" evidence="1">
    <location>
        <begin position="20"/>
        <end position="41"/>
    </location>
</feature>
<evidence type="ECO:0008006" key="4">
    <source>
        <dbReference type="Google" id="ProtNLM"/>
    </source>
</evidence>
<evidence type="ECO:0000256" key="1">
    <source>
        <dbReference type="SAM" id="Phobius"/>
    </source>
</evidence>
<dbReference type="EMBL" id="BMOS01000029">
    <property type="protein sequence ID" value="GGN63988.1"/>
    <property type="molecule type" value="Genomic_DNA"/>
</dbReference>
<evidence type="ECO:0000313" key="2">
    <source>
        <dbReference type="EMBL" id="GGN63988.1"/>
    </source>
</evidence>
<feature type="transmembrane region" description="Helical" evidence="1">
    <location>
        <begin position="96"/>
        <end position="120"/>
    </location>
</feature>
<accession>A0A918D4E5</accession>
<comment type="caution">
    <text evidence="2">The sequence shown here is derived from an EMBL/GenBank/DDBJ whole genome shotgun (WGS) entry which is preliminary data.</text>
</comment>
<proteinExistence type="predicted"/>
<reference evidence="2" key="1">
    <citation type="journal article" date="2014" name="Int. J. Syst. Evol. Microbiol.">
        <title>Complete genome sequence of Corynebacterium casei LMG S-19264T (=DSM 44701T), isolated from a smear-ripened cheese.</title>
        <authorList>
            <consortium name="US DOE Joint Genome Institute (JGI-PGF)"/>
            <person name="Walter F."/>
            <person name="Albersmeier A."/>
            <person name="Kalinowski J."/>
            <person name="Ruckert C."/>
        </authorList>
    </citation>
    <scope>NUCLEOTIDE SEQUENCE</scope>
    <source>
        <strain evidence="2">JCM 17251</strain>
    </source>
</reference>
<sequence length="168" mass="19162">MAENKDKKQDTASNYSLGRALIIGAVGGFLWSLFLAVSYFFNLTEVAPKTFLLKPWIQAGWSDRLVGHIVAIIIASILSLFPAVIYFGLFRKVNSIWMGVGYGILLWGITFFLMQPLLPYTRPMTDLNLETWVTTVCIFILYGLFTGYSISYDYHETKIRKIRQEPES</sequence>
<dbReference type="AlphaFoldDB" id="A0A918D4E5"/>
<name>A0A918D4E5_9BACI</name>
<feature type="transmembrane region" description="Helical" evidence="1">
    <location>
        <begin position="132"/>
        <end position="154"/>
    </location>
</feature>
<gene>
    <name evidence="2" type="ORF">GCM10007971_31410</name>
</gene>